<dbReference type="NCBIfam" id="TIGR01370">
    <property type="entry name" value="MJ1477/TM1410 family putative glycoside hydrolase"/>
    <property type="match status" value="1"/>
</dbReference>
<dbReference type="SUPFAM" id="SSF51445">
    <property type="entry name" value="(Trans)glycosidases"/>
    <property type="match status" value="1"/>
</dbReference>
<dbReference type="PRINTS" id="PR01545">
    <property type="entry name" value="THEMAYE10DUF"/>
</dbReference>
<keyword evidence="2" id="KW-0436">Ligase</keyword>
<dbReference type="PANTHER" id="PTHR35882:SF1">
    <property type="match status" value="1"/>
</dbReference>
<organism evidence="2 3">
    <name type="scientific">Thermosipho africanus (strain TCF52B)</name>
    <dbReference type="NCBI Taxonomy" id="484019"/>
    <lineage>
        <taxon>Bacteria</taxon>
        <taxon>Thermotogati</taxon>
        <taxon>Thermotogota</taxon>
        <taxon>Thermotogae</taxon>
        <taxon>Thermotogales</taxon>
        <taxon>Fervidobacteriaceae</taxon>
        <taxon>Thermosipho</taxon>
    </lineage>
</organism>
<reference evidence="2 3" key="1">
    <citation type="journal article" date="2009" name="J. Bacteriol.">
        <title>The genome of Thermosipho africanus TCF52B: lateral genetic connections to the Firmicutes and Archaea.</title>
        <authorList>
            <person name="Nesboe C.L."/>
            <person name="Bapteste E."/>
            <person name="Curtis B."/>
            <person name="Dahle H."/>
            <person name="Lopez P."/>
            <person name="Macleod D."/>
            <person name="Dlutek M."/>
            <person name="Bowman S."/>
            <person name="Zhaxybayeva O."/>
            <person name="Birkeland N.-K."/>
            <person name="Doolittle W.F."/>
        </authorList>
    </citation>
    <scope>NUCLEOTIDE SEQUENCE [LARGE SCALE GENOMIC DNA]</scope>
    <source>
        <strain evidence="2 3">TCF52B</strain>
    </source>
</reference>
<dbReference type="Proteomes" id="UP000002453">
    <property type="component" value="Chromosome"/>
</dbReference>
<dbReference type="InterPro" id="IPR016062">
    <property type="entry name" value="TM1410-rel"/>
</dbReference>
<accession>B7IHZ3</accession>
<name>B7IHZ3_THEAB</name>
<keyword evidence="3" id="KW-1185">Reference proteome</keyword>
<dbReference type="Pfam" id="PF03537">
    <property type="entry name" value="Glyco_hydro_114"/>
    <property type="match status" value="1"/>
</dbReference>
<dbReference type="InterPro" id="IPR013785">
    <property type="entry name" value="Aldolase_TIM"/>
</dbReference>
<dbReference type="InterPro" id="IPR004352">
    <property type="entry name" value="GH114_TIM-barrel"/>
</dbReference>
<dbReference type="KEGG" id="taf:THA_1262"/>
<gene>
    <name evidence="2" type="ordered locus">THA_1262</name>
</gene>
<dbReference type="EMBL" id="CP001185">
    <property type="protein sequence ID" value="ACJ75707.1"/>
    <property type="molecule type" value="Genomic_DNA"/>
</dbReference>
<dbReference type="InterPro" id="IPR017853">
    <property type="entry name" value="GH"/>
</dbReference>
<sequence>MENFIKLLTIGILFFLIIQPLSIERAEVPLIYQLQKINLRTIYSYYKPKFLIIDVQDIDEEDIYYIKKLKENGTTILSYLSIGEAEDYRSYWKKEWNKNPPEWLGSENPMWPGNYKVKYWYIEWQNIVFNMIDEILKYEVDGLYLDLIDSFIYWSENGYPKEFTALQMIDFVFHISNYVKSKGNFLVVPQNGENILDYDTSNNYINAIDGIGIESLFFKYTKRIDEKITLNRLKYIQKIQNQGKFVLVTDYIFSPFYDNSKIINEFIELCKKHNFFGYPANKDKKLSDISGALKYFKKEKEAK</sequence>
<dbReference type="eggNOG" id="COG2342">
    <property type="taxonomic scope" value="Bacteria"/>
</dbReference>
<evidence type="ECO:0000259" key="1">
    <source>
        <dbReference type="Pfam" id="PF03537"/>
    </source>
</evidence>
<dbReference type="InterPro" id="IPR016063">
    <property type="entry name" value="TM1410_Glycdase"/>
</dbReference>
<protein>
    <submittedName>
        <fullName evidence="2">Putative cysteinyl-tRNA synthetase</fullName>
    </submittedName>
</protein>
<dbReference type="GO" id="GO:0004812">
    <property type="term" value="F:aminoacyl-tRNA ligase activity"/>
    <property type="evidence" value="ECO:0007669"/>
    <property type="project" value="UniProtKB-KW"/>
</dbReference>
<dbReference type="PANTHER" id="PTHR35882">
    <property type="entry name" value="PELA"/>
    <property type="match status" value="1"/>
</dbReference>
<proteinExistence type="predicted"/>
<dbReference type="RefSeq" id="WP_012580100.1">
    <property type="nucleotide sequence ID" value="NC_011653.1"/>
</dbReference>
<dbReference type="OrthoDB" id="30037at2"/>
<feature type="domain" description="Glycoside-hydrolase family GH114 TIM-barrel" evidence="1">
    <location>
        <begin position="53"/>
        <end position="260"/>
    </location>
</feature>
<dbReference type="Gene3D" id="3.20.20.70">
    <property type="entry name" value="Aldolase class I"/>
    <property type="match status" value="1"/>
</dbReference>
<dbReference type="STRING" id="484019.THA_1262"/>
<evidence type="ECO:0000313" key="2">
    <source>
        <dbReference type="EMBL" id="ACJ75707.1"/>
    </source>
</evidence>
<keyword evidence="2" id="KW-0030">Aminoacyl-tRNA synthetase</keyword>
<dbReference type="AlphaFoldDB" id="B7IHZ3"/>
<evidence type="ECO:0000313" key="3">
    <source>
        <dbReference type="Proteomes" id="UP000002453"/>
    </source>
</evidence>
<dbReference type="HOGENOM" id="CLU_058176_0_0_0"/>